<protein>
    <submittedName>
        <fullName evidence="2">FAD-dependent oxidoreductase</fullName>
    </submittedName>
</protein>
<dbReference type="Gene3D" id="3.50.50.60">
    <property type="entry name" value="FAD/NAD(P)-binding domain"/>
    <property type="match status" value="1"/>
</dbReference>
<name>A0ABU9XUS2_9SPHN</name>
<dbReference type="PROSITE" id="PS51257">
    <property type="entry name" value="PROKAR_LIPOPROTEIN"/>
    <property type="match status" value="1"/>
</dbReference>
<evidence type="ECO:0000313" key="3">
    <source>
        <dbReference type="Proteomes" id="UP001404104"/>
    </source>
</evidence>
<dbReference type="Pfam" id="PF01593">
    <property type="entry name" value="Amino_oxidase"/>
    <property type="match status" value="1"/>
</dbReference>
<dbReference type="Gene3D" id="3.90.660.10">
    <property type="match status" value="1"/>
</dbReference>
<evidence type="ECO:0000313" key="2">
    <source>
        <dbReference type="EMBL" id="MEN2787287.1"/>
    </source>
</evidence>
<keyword evidence="3" id="KW-1185">Reference proteome</keyword>
<organism evidence="2 3">
    <name type="scientific">Sphingomonas qilianensis</name>
    <dbReference type="NCBI Taxonomy" id="1736690"/>
    <lineage>
        <taxon>Bacteria</taxon>
        <taxon>Pseudomonadati</taxon>
        <taxon>Pseudomonadota</taxon>
        <taxon>Alphaproteobacteria</taxon>
        <taxon>Sphingomonadales</taxon>
        <taxon>Sphingomonadaceae</taxon>
        <taxon>Sphingomonas</taxon>
    </lineage>
</organism>
<reference evidence="2 3" key="1">
    <citation type="submission" date="2024-05" db="EMBL/GenBank/DDBJ databases">
        <authorList>
            <person name="Liu Q."/>
            <person name="Xin Y.-H."/>
        </authorList>
    </citation>
    <scope>NUCLEOTIDE SEQUENCE [LARGE SCALE GENOMIC DNA]</scope>
    <source>
        <strain evidence="2 3">CGMCC 1.15349</strain>
    </source>
</reference>
<dbReference type="Proteomes" id="UP001404104">
    <property type="component" value="Unassembled WGS sequence"/>
</dbReference>
<dbReference type="PRINTS" id="PR00419">
    <property type="entry name" value="ADXRDTASE"/>
</dbReference>
<sequence length="310" mass="32987">MKIAIIGAGIAGLSCAETLQLQGHAVALFDKGRGAGGRMATRRATTAYGDVAFDHGAQYFTARDPAFAEMVRAWETADVVTAWPSAGANAWVGTPGMNAVVRAMARHLPVRWNAPVDAIRRIGHSWALDPVSEALFDAVIVATPAEQAAPLLIAHDPAMAAMAQSCPSAPCWTAMVAFDQRIALDADIVRDSGILSWAARNSAKPGRGGVEAWVLQATPQWSREHLEDDAGFVVPALLSALADAATAQLPEPIVRIGHRWRYARATVTQHGALWNAATCIGAVGDWLLAPRVESAWRSGRILAERIIAHT</sequence>
<dbReference type="EMBL" id="JBDIMF010000005">
    <property type="protein sequence ID" value="MEN2787287.1"/>
    <property type="molecule type" value="Genomic_DNA"/>
</dbReference>
<dbReference type="Pfam" id="PF13450">
    <property type="entry name" value="NAD_binding_8"/>
    <property type="match status" value="1"/>
</dbReference>
<evidence type="ECO:0000259" key="1">
    <source>
        <dbReference type="Pfam" id="PF01593"/>
    </source>
</evidence>
<dbReference type="InterPro" id="IPR036188">
    <property type="entry name" value="FAD/NAD-bd_sf"/>
</dbReference>
<comment type="caution">
    <text evidence="2">The sequence shown here is derived from an EMBL/GenBank/DDBJ whole genome shotgun (WGS) entry which is preliminary data.</text>
</comment>
<dbReference type="InterPro" id="IPR002937">
    <property type="entry name" value="Amino_oxidase"/>
</dbReference>
<feature type="domain" description="Amine oxidase" evidence="1">
    <location>
        <begin position="87"/>
        <end position="264"/>
    </location>
</feature>
<accession>A0ABU9XUS2</accession>
<dbReference type="PANTHER" id="PTHR16128">
    <property type="entry name" value="FAD/NAD(P)-BINDING OXIDOREDUCTASE FAMILY PROTEIN"/>
    <property type="match status" value="1"/>
</dbReference>
<proteinExistence type="predicted"/>
<dbReference type="RefSeq" id="WP_345865399.1">
    <property type="nucleotide sequence ID" value="NZ_JBDIMF010000005.1"/>
</dbReference>
<dbReference type="SUPFAM" id="SSF51905">
    <property type="entry name" value="FAD/NAD(P)-binding domain"/>
    <property type="match status" value="1"/>
</dbReference>
<gene>
    <name evidence="2" type="ORF">ABC969_12755</name>
</gene>
<dbReference type="PANTHER" id="PTHR16128:SF5">
    <property type="entry name" value="FAD_NAD(P)-BINDING OXIDOREDUCTASE FAMILY PROTEIN"/>
    <property type="match status" value="1"/>
</dbReference>